<dbReference type="RefSeq" id="WP_190864342.1">
    <property type="nucleotide sequence ID" value="NZ_JACXIY010000025.1"/>
</dbReference>
<protein>
    <submittedName>
        <fullName evidence="3">Uncharacterized protein</fullName>
    </submittedName>
</protein>
<dbReference type="PROSITE" id="PS51257">
    <property type="entry name" value="PROKAR_LIPOPROTEIN"/>
    <property type="match status" value="1"/>
</dbReference>
<evidence type="ECO:0000313" key="3">
    <source>
        <dbReference type="EMBL" id="MBD2870972.1"/>
    </source>
</evidence>
<comment type="caution">
    <text evidence="3">The sequence shown here is derived from an EMBL/GenBank/DDBJ whole genome shotgun (WGS) entry which is preliminary data.</text>
</comment>
<organism evidence="3 4">
    <name type="scientific">Paenibacillus arenilitoris</name>
    <dbReference type="NCBI Taxonomy" id="2772299"/>
    <lineage>
        <taxon>Bacteria</taxon>
        <taxon>Bacillati</taxon>
        <taxon>Bacillota</taxon>
        <taxon>Bacilli</taxon>
        <taxon>Bacillales</taxon>
        <taxon>Paenibacillaceae</taxon>
        <taxon>Paenibacillus</taxon>
    </lineage>
</organism>
<keyword evidence="4" id="KW-1185">Reference proteome</keyword>
<feature type="signal peptide" evidence="2">
    <location>
        <begin position="1"/>
        <end position="18"/>
    </location>
</feature>
<evidence type="ECO:0000256" key="1">
    <source>
        <dbReference type="SAM" id="MobiDB-lite"/>
    </source>
</evidence>
<proteinExistence type="predicted"/>
<feature type="chain" id="PRO_5038713149" evidence="2">
    <location>
        <begin position="19"/>
        <end position="192"/>
    </location>
</feature>
<evidence type="ECO:0000256" key="2">
    <source>
        <dbReference type="SAM" id="SignalP"/>
    </source>
</evidence>
<dbReference type="Proteomes" id="UP000632125">
    <property type="component" value="Unassembled WGS sequence"/>
</dbReference>
<gene>
    <name evidence="3" type="ORF">IDH41_20510</name>
</gene>
<evidence type="ECO:0000313" key="4">
    <source>
        <dbReference type="Proteomes" id="UP000632125"/>
    </source>
</evidence>
<accession>A0A927CP94</accession>
<feature type="region of interest" description="Disordered" evidence="1">
    <location>
        <begin position="173"/>
        <end position="192"/>
    </location>
</feature>
<keyword evidence="2" id="KW-0732">Signal</keyword>
<dbReference type="AlphaFoldDB" id="A0A927CP94"/>
<reference evidence="3" key="1">
    <citation type="submission" date="2020-09" db="EMBL/GenBank/DDBJ databases">
        <title>A novel bacterium of genus Paenibacillus, isolated from South China Sea.</title>
        <authorList>
            <person name="Huang H."/>
            <person name="Mo K."/>
            <person name="Hu Y."/>
        </authorList>
    </citation>
    <scope>NUCLEOTIDE SEQUENCE</scope>
    <source>
        <strain evidence="3">IB182493</strain>
    </source>
</reference>
<name>A0A927CP94_9BACL</name>
<dbReference type="EMBL" id="JACXIY010000025">
    <property type="protein sequence ID" value="MBD2870972.1"/>
    <property type="molecule type" value="Genomic_DNA"/>
</dbReference>
<sequence>MKLKLIVFLITVACVLGACSNGREQAPVEQPAGGGRQVTEEMHEAISDYIVRKYGSVYEQAEKLFEVHKVYGASESDGIISVYMHSYFGGFNRATGLENQAGHSLPAVIRLKKEETGYVVTGYTEPMDGNQYTDSLKNMFPEPFLEQALKGGGSGEELRKEMEDRVKRWLEESEQLSVLNGAPNDEAGAPEQ</sequence>